<dbReference type="AlphaFoldDB" id="A0A9P5N912"/>
<evidence type="ECO:0000256" key="10">
    <source>
        <dbReference type="RuleBase" id="RU363063"/>
    </source>
</evidence>
<dbReference type="InterPro" id="IPR002659">
    <property type="entry name" value="Glyco_trans_31"/>
</dbReference>
<evidence type="ECO:0000313" key="12">
    <source>
        <dbReference type="EMBL" id="KAF8873057.1"/>
    </source>
</evidence>
<dbReference type="Pfam" id="PF01762">
    <property type="entry name" value="Galactosyl_T"/>
    <property type="match status" value="1"/>
</dbReference>
<keyword evidence="6 10" id="KW-0735">Signal-anchor</keyword>
<keyword evidence="5 10" id="KW-0812">Transmembrane</keyword>
<evidence type="ECO:0000256" key="11">
    <source>
        <dbReference type="SAM" id="MobiDB-lite"/>
    </source>
</evidence>
<keyword evidence="13" id="KW-1185">Reference proteome</keyword>
<evidence type="ECO:0000256" key="2">
    <source>
        <dbReference type="ARBA" id="ARBA00008661"/>
    </source>
</evidence>
<keyword evidence="9 10" id="KW-0472">Membrane</keyword>
<evidence type="ECO:0000256" key="9">
    <source>
        <dbReference type="ARBA" id="ARBA00023136"/>
    </source>
</evidence>
<gene>
    <name evidence="12" type="ORF">CPB84DRAFT_1798698</name>
</gene>
<name>A0A9P5N912_GYMJU</name>
<keyword evidence="8 10" id="KW-0333">Golgi apparatus</keyword>
<proteinExistence type="inferred from homology"/>
<evidence type="ECO:0000256" key="4">
    <source>
        <dbReference type="ARBA" id="ARBA00022679"/>
    </source>
</evidence>
<comment type="subcellular location">
    <subcellularLocation>
        <location evidence="1 10">Golgi apparatus membrane</location>
        <topology evidence="1 10">Single-pass type II membrane protein</topology>
    </subcellularLocation>
</comment>
<protein>
    <recommendedName>
        <fullName evidence="10">Hexosyltransferase</fullName>
        <ecNumber evidence="10">2.4.1.-</ecNumber>
    </recommendedName>
</protein>
<evidence type="ECO:0000256" key="3">
    <source>
        <dbReference type="ARBA" id="ARBA00022676"/>
    </source>
</evidence>
<dbReference type="PANTHER" id="PTHR11214">
    <property type="entry name" value="BETA-1,3-N-ACETYLGLUCOSAMINYLTRANSFERASE"/>
    <property type="match status" value="1"/>
</dbReference>
<dbReference type="GO" id="GO:0016758">
    <property type="term" value="F:hexosyltransferase activity"/>
    <property type="evidence" value="ECO:0007669"/>
    <property type="project" value="InterPro"/>
</dbReference>
<dbReference type="EMBL" id="JADNYJ010000248">
    <property type="protein sequence ID" value="KAF8873057.1"/>
    <property type="molecule type" value="Genomic_DNA"/>
</dbReference>
<dbReference type="EC" id="2.4.1.-" evidence="10"/>
<evidence type="ECO:0000256" key="8">
    <source>
        <dbReference type="ARBA" id="ARBA00023034"/>
    </source>
</evidence>
<evidence type="ECO:0000256" key="5">
    <source>
        <dbReference type="ARBA" id="ARBA00022692"/>
    </source>
</evidence>
<keyword evidence="7 10" id="KW-1133">Transmembrane helix</keyword>
<evidence type="ECO:0000256" key="6">
    <source>
        <dbReference type="ARBA" id="ARBA00022968"/>
    </source>
</evidence>
<dbReference type="GO" id="GO:0000139">
    <property type="term" value="C:Golgi membrane"/>
    <property type="evidence" value="ECO:0007669"/>
    <property type="project" value="UniProtKB-SubCell"/>
</dbReference>
<keyword evidence="4" id="KW-0808">Transferase</keyword>
<comment type="caution">
    <text evidence="12">The sequence shown here is derived from an EMBL/GenBank/DDBJ whole genome shotgun (WGS) entry which is preliminary data.</text>
</comment>
<organism evidence="12 13">
    <name type="scientific">Gymnopilus junonius</name>
    <name type="common">Spectacular rustgill mushroom</name>
    <name type="synonym">Gymnopilus spectabilis subsp. junonius</name>
    <dbReference type="NCBI Taxonomy" id="109634"/>
    <lineage>
        <taxon>Eukaryota</taxon>
        <taxon>Fungi</taxon>
        <taxon>Dikarya</taxon>
        <taxon>Basidiomycota</taxon>
        <taxon>Agaricomycotina</taxon>
        <taxon>Agaricomycetes</taxon>
        <taxon>Agaricomycetidae</taxon>
        <taxon>Agaricales</taxon>
        <taxon>Agaricineae</taxon>
        <taxon>Hymenogastraceae</taxon>
        <taxon>Gymnopilus</taxon>
    </lineage>
</organism>
<dbReference type="Gene3D" id="3.90.550.50">
    <property type="match status" value="1"/>
</dbReference>
<comment type="similarity">
    <text evidence="2 10">Belongs to the glycosyltransferase 31 family.</text>
</comment>
<reference evidence="12" key="1">
    <citation type="submission" date="2020-11" db="EMBL/GenBank/DDBJ databases">
        <authorList>
            <consortium name="DOE Joint Genome Institute"/>
            <person name="Ahrendt S."/>
            <person name="Riley R."/>
            <person name="Andreopoulos W."/>
            <person name="LaButti K."/>
            <person name="Pangilinan J."/>
            <person name="Ruiz-duenas F.J."/>
            <person name="Barrasa J.M."/>
            <person name="Sanchez-Garcia M."/>
            <person name="Camarero S."/>
            <person name="Miyauchi S."/>
            <person name="Serrano A."/>
            <person name="Linde D."/>
            <person name="Babiker R."/>
            <person name="Drula E."/>
            <person name="Ayuso-Fernandez I."/>
            <person name="Pacheco R."/>
            <person name="Padilla G."/>
            <person name="Ferreira P."/>
            <person name="Barriuso J."/>
            <person name="Kellner H."/>
            <person name="Castanera R."/>
            <person name="Alfaro M."/>
            <person name="Ramirez L."/>
            <person name="Pisabarro A.G."/>
            <person name="Kuo A."/>
            <person name="Tritt A."/>
            <person name="Lipzen A."/>
            <person name="He G."/>
            <person name="Yan M."/>
            <person name="Ng V."/>
            <person name="Cullen D."/>
            <person name="Martin F."/>
            <person name="Rosso M.-N."/>
            <person name="Henrissat B."/>
            <person name="Hibbett D."/>
            <person name="Martinez A.T."/>
            <person name="Grigoriev I.V."/>
        </authorList>
    </citation>
    <scope>NUCLEOTIDE SEQUENCE</scope>
    <source>
        <strain evidence="12">AH 44721</strain>
    </source>
</reference>
<evidence type="ECO:0000256" key="7">
    <source>
        <dbReference type="ARBA" id="ARBA00022989"/>
    </source>
</evidence>
<feature type="transmembrane region" description="Helical" evidence="10">
    <location>
        <begin position="80"/>
        <end position="98"/>
    </location>
</feature>
<feature type="region of interest" description="Disordered" evidence="11">
    <location>
        <begin position="27"/>
        <end position="62"/>
    </location>
</feature>
<sequence length="433" mass="49458">MIGFGPLPRVRQRPYFPVLLTPTERPGRWTTTMYPPSSQYSLLPTDPEDIDSPADPLDAPPTSKPISSWLNVNSFRTRRFAFLAAGSLIVFILAGLYWRHVFQETVVFPEDVLVFSPDSRPKWLDTPPAEPTVLRIAVITRVDGFERRKAVREAMFKGVRKEDVTLDYRFFVGAAPKDTNGTIVHRLVEEENKKFNDIVMLDKIDDIPERLSEKRYAALKWAASVSNATYDYFMTLDSDTFVRFVPLARRLPELYGDKKVNPREQPVLIGRMSQHLTYFIPTIPDGNTDPNDEDAFIRGPWFLYPAGIGYMMSSSLVNITLSTDPPLPHHIHYPSDDVMIGSWIGALRLFNNNTIEWNSTEHSGEPIHHVHPKPFLPYSVDTLMIDDVQGWHDFPGRGGHDAPISWNSVCTHHITAVEMKGLRKRLEFLGEWK</sequence>
<dbReference type="Proteomes" id="UP000724874">
    <property type="component" value="Unassembled WGS sequence"/>
</dbReference>
<evidence type="ECO:0000313" key="13">
    <source>
        <dbReference type="Proteomes" id="UP000724874"/>
    </source>
</evidence>
<accession>A0A9P5N912</accession>
<keyword evidence="3 10" id="KW-0328">Glycosyltransferase</keyword>
<evidence type="ECO:0000256" key="1">
    <source>
        <dbReference type="ARBA" id="ARBA00004323"/>
    </source>
</evidence>
<feature type="compositionally biased region" description="Polar residues" evidence="11">
    <location>
        <begin position="29"/>
        <end position="42"/>
    </location>
</feature>
<dbReference type="OrthoDB" id="2988826at2759"/>